<organism evidence="1 2">
    <name type="scientific">Trichoderma cornu-damae</name>
    <dbReference type="NCBI Taxonomy" id="654480"/>
    <lineage>
        <taxon>Eukaryota</taxon>
        <taxon>Fungi</taxon>
        <taxon>Dikarya</taxon>
        <taxon>Ascomycota</taxon>
        <taxon>Pezizomycotina</taxon>
        <taxon>Sordariomycetes</taxon>
        <taxon>Hypocreomycetidae</taxon>
        <taxon>Hypocreales</taxon>
        <taxon>Hypocreaceae</taxon>
        <taxon>Trichoderma</taxon>
    </lineage>
</organism>
<evidence type="ECO:0000313" key="1">
    <source>
        <dbReference type="EMBL" id="KAH6608632.1"/>
    </source>
</evidence>
<protein>
    <submittedName>
        <fullName evidence="1">Uncharacterized protein</fullName>
    </submittedName>
</protein>
<name>A0A9P8TY08_9HYPO</name>
<dbReference type="OrthoDB" id="4900210at2759"/>
<dbReference type="AlphaFoldDB" id="A0A9P8TY08"/>
<comment type="caution">
    <text evidence="1">The sequence shown here is derived from an EMBL/GenBank/DDBJ whole genome shotgun (WGS) entry which is preliminary data.</text>
</comment>
<accession>A0A9P8TY08</accession>
<sequence length="226" mass="25918">MTTQEAWQQRRFECLLSLQRGITHDPFGGWADLSSVGYGDILLPESYLSSAPFALHSLRGHVRLRFIRHAFNMPADASVFDIQGFLSRNPSVVGHLALNTVPSPDLVSRWSSPDCEINVTDRRGRKYNRRLLRAVRQLDWVDDTVNWVVQLSRMASASDRAALSALRKTRRNKILPGLDKKTTEPSTRTRKAKRWKRTAVVRMRRDRPNSLLRNVVVPEDVVEEVF</sequence>
<proteinExistence type="predicted"/>
<reference evidence="1" key="1">
    <citation type="submission" date="2021-08" db="EMBL/GenBank/DDBJ databases">
        <title>Chromosome-Level Trichoderma cornu-damae using Hi-C Data.</title>
        <authorList>
            <person name="Kim C.S."/>
        </authorList>
    </citation>
    <scope>NUCLEOTIDE SEQUENCE</scope>
    <source>
        <strain evidence="1">KA19-0412C</strain>
    </source>
</reference>
<dbReference type="Proteomes" id="UP000827724">
    <property type="component" value="Unassembled WGS sequence"/>
</dbReference>
<gene>
    <name evidence="1" type="ORF">Trco_001978</name>
</gene>
<keyword evidence="2" id="KW-1185">Reference proteome</keyword>
<evidence type="ECO:0000313" key="2">
    <source>
        <dbReference type="Proteomes" id="UP000827724"/>
    </source>
</evidence>
<dbReference type="EMBL" id="JAIWOZ010000002">
    <property type="protein sequence ID" value="KAH6608632.1"/>
    <property type="molecule type" value="Genomic_DNA"/>
</dbReference>